<dbReference type="RefSeq" id="WP_095610040.1">
    <property type="nucleotide sequence ID" value="NZ_NMPM01000013.1"/>
</dbReference>
<protein>
    <submittedName>
        <fullName evidence="7">NnrU family protein</fullName>
    </submittedName>
    <submittedName>
        <fullName evidence="8">Putative membrane protein</fullName>
    </submittedName>
</protein>
<feature type="transmembrane region" description="Helical" evidence="5">
    <location>
        <begin position="158"/>
        <end position="180"/>
    </location>
</feature>
<accession>A0A2A2I6B6</accession>
<evidence type="ECO:0000313" key="10">
    <source>
        <dbReference type="Proteomes" id="UP000245887"/>
    </source>
</evidence>
<feature type="transmembrane region" description="Helical" evidence="5">
    <location>
        <begin position="71"/>
        <end position="93"/>
    </location>
</feature>
<evidence type="ECO:0000256" key="2">
    <source>
        <dbReference type="ARBA" id="ARBA00022692"/>
    </source>
</evidence>
<comment type="caution">
    <text evidence="7">The sequence shown here is derived from an EMBL/GenBank/DDBJ whole genome shotgun (WGS) entry which is preliminary data.</text>
</comment>
<evidence type="ECO:0000313" key="8">
    <source>
        <dbReference type="EMBL" id="PVY77510.1"/>
    </source>
</evidence>
<evidence type="ECO:0000313" key="9">
    <source>
        <dbReference type="Proteomes" id="UP000218332"/>
    </source>
</evidence>
<evidence type="ECO:0000256" key="5">
    <source>
        <dbReference type="SAM" id="Phobius"/>
    </source>
</evidence>
<proteinExistence type="predicted"/>
<dbReference type="EMBL" id="QEKQ01000003">
    <property type="protein sequence ID" value="PVY77510.1"/>
    <property type="molecule type" value="Genomic_DNA"/>
</dbReference>
<keyword evidence="3 5" id="KW-1133">Transmembrane helix</keyword>
<dbReference type="Proteomes" id="UP000218332">
    <property type="component" value="Unassembled WGS sequence"/>
</dbReference>
<dbReference type="GO" id="GO:0016020">
    <property type="term" value="C:membrane"/>
    <property type="evidence" value="ECO:0007669"/>
    <property type="project" value="UniProtKB-SubCell"/>
</dbReference>
<reference evidence="8 10" key="2">
    <citation type="submission" date="2018-04" db="EMBL/GenBank/DDBJ databases">
        <title>Genomic Encyclopedia of Type Strains, Phase IV (KMG-IV): sequencing the most valuable type-strain genomes for metagenomic binning, comparative biology and taxonomic classification.</title>
        <authorList>
            <person name="Goeker M."/>
        </authorList>
    </citation>
    <scope>NUCLEOTIDE SEQUENCE [LARGE SCALE GENOMIC DNA]</scope>
    <source>
        <strain evidence="8 10">DSM 28688</strain>
    </source>
</reference>
<keyword evidence="9" id="KW-1185">Reference proteome</keyword>
<evidence type="ECO:0000256" key="3">
    <source>
        <dbReference type="ARBA" id="ARBA00022989"/>
    </source>
</evidence>
<dbReference type="Proteomes" id="UP000245887">
    <property type="component" value="Unassembled WGS sequence"/>
</dbReference>
<evidence type="ECO:0000256" key="4">
    <source>
        <dbReference type="ARBA" id="ARBA00023136"/>
    </source>
</evidence>
<comment type="subcellular location">
    <subcellularLocation>
        <location evidence="1">Membrane</location>
        <topology evidence="1">Multi-pass membrane protein</topology>
    </subcellularLocation>
</comment>
<dbReference type="OrthoDB" id="5293641at2"/>
<dbReference type="Pfam" id="PF07298">
    <property type="entry name" value="NnrU"/>
    <property type="match status" value="1"/>
</dbReference>
<feature type="transmembrane region" description="Helical" evidence="5">
    <location>
        <begin position="113"/>
        <end position="137"/>
    </location>
</feature>
<feature type="transmembrane region" description="Helical" evidence="5">
    <location>
        <begin position="40"/>
        <end position="59"/>
    </location>
</feature>
<dbReference type="EMBL" id="NMPM01000013">
    <property type="protein sequence ID" value="PAV26846.1"/>
    <property type="molecule type" value="Genomic_DNA"/>
</dbReference>
<organism evidence="7 9">
    <name type="scientific">Tamilnaduibacter salinus</name>
    <dbReference type="NCBI Taxonomy" id="1484056"/>
    <lineage>
        <taxon>Bacteria</taxon>
        <taxon>Pseudomonadati</taxon>
        <taxon>Pseudomonadota</taxon>
        <taxon>Gammaproteobacteria</taxon>
        <taxon>Pseudomonadales</taxon>
        <taxon>Marinobacteraceae</taxon>
        <taxon>Tamilnaduibacter</taxon>
    </lineage>
</organism>
<dbReference type="InterPro" id="IPR009915">
    <property type="entry name" value="NnrU_dom"/>
</dbReference>
<sequence>MLALLTGLVLFLGIHSLSIVAPSLRETFARRLGEWPYKGLYSLVAIAGFVLIIQGYGAARLDPLVLYTPPVWMHLVTAVLMLIVFPGLLATYFPGRISAALKHPTLVAVKAWALAHLLSNGQLADVALFGGFLIWAVADRISMKRRSPRPIPHLRASWMNDGIVVIGGMTLYVGFLLWLHPAWIGVPVIP</sequence>
<keyword evidence="4 5" id="KW-0472">Membrane</keyword>
<keyword evidence="2 5" id="KW-0812">Transmembrane</keyword>
<dbReference type="AlphaFoldDB" id="A0A2A2I6B6"/>
<gene>
    <name evidence="8" type="ORF">C8D92_103197</name>
    <name evidence="7" type="ORF">CF392_03255</name>
</gene>
<evidence type="ECO:0000256" key="1">
    <source>
        <dbReference type="ARBA" id="ARBA00004141"/>
    </source>
</evidence>
<feature type="domain" description="NnrU" evidence="6">
    <location>
        <begin position="4"/>
        <end position="187"/>
    </location>
</feature>
<evidence type="ECO:0000313" key="7">
    <source>
        <dbReference type="EMBL" id="PAV26846.1"/>
    </source>
</evidence>
<name>A0A2A2I6B6_9GAMM</name>
<reference evidence="7 9" key="1">
    <citation type="submission" date="2017-07" db="EMBL/GenBank/DDBJ databases">
        <title>Tamlnaduibacter salinus (Mi-7) genome sequencing.</title>
        <authorList>
            <person name="Verma A."/>
            <person name="Krishnamurthi S."/>
        </authorList>
    </citation>
    <scope>NUCLEOTIDE SEQUENCE [LARGE SCALE GENOMIC DNA]</scope>
    <source>
        <strain evidence="7 9">Mi-7</strain>
    </source>
</reference>
<evidence type="ECO:0000259" key="6">
    <source>
        <dbReference type="Pfam" id="PF07298"/>
    </source>
</evidence>